<dbReference type="Gene3D" id="2.40.160.10">
    <property type="entry name" value="Porin"/>
    <property type="match status" value="1"/>
</dbReference>
<proteinExistence type="predicted"/>
<dbReference type="InterPro" id="IPR010870">
    <property type="entry name" value="Porin_O/P"/>
</dbReference>
<evidence type="ECO:0008006" key="3">
    <source>
        <dbReference type="Google" id="ProtNLM"/>
    </source>
</evidence>
<evidence type="ECO:0000313" key="1">
    <source>
        <dbReference type="EMBL" id="BDA77201.1"/>
    </source>
</evidence>
<keyword evidence="2" id="KW-1185">Reference proteome</keyword>
<evidence type="ECO:0000313" key="2">
    <source>
        <dbReference type="Proteomes" id="UP000245263"/>
    </source>
</evidence>
<dbReference type="Pfam" id="PF07396">
    <property type="entry name" value="Porin_O_P"/>
    <property type="match status" value="1"/>
</dbReference>
<accession>A0ABN6K8V7</accession>
<reference evidence="1 2" key="1">
    <citation type="submission" date="2021-08" db="EMBL/GenBank/DDBJ databases">
        <title>Complete genome sequence of Leptospira kobayashii strain E30.</title>
        <authorList>
            <person name="Nakao R."/>
            <person name="Nakamura S."/>
            <person name="Masuzawa T."/>
            <person name="Koizumi N."/>
        </authorList>
    </citation>
    <scope>NUCLEOTIDE SEQUENCE [LARGE SCALE GENOMIC DNA]</scope>
    <source>
        <strain evidence="1 2">E30</strain>
    </source>
</reference>
<dbReference type="InterPro" id="IPR023614">
    <property type="entry name" value="Porin_dom_sf"/>
</dbReference>
<protein>
    <recommendedName>
        <fullName evidence="3">Phosphate-selective porin O and P</fullName>
    </recommendedName>
</protein>
<gene>
    <name evidence="1" type="ORF">LPTSP3_g01310</name>
</gene>
<dbReference type="Proteomes" id="UP000245263">
    <property type="component" value="Chromosome 1"/>
</dbReference>
<organism evidence="1 2">
    <name type="scientific">Leptospira kobayashii</name>
    <dbReference type="NCBI Taxonomy" id="1917830"/>
    <lineage>
        <taxon>Bacteria</taxon>
        <taxon>Pseudomonadati</taxon>
        <taxon>Spirochaetota</taxon>
        <taxon>Spirochaetia</taxon>
        <taxon>Leptospirales</taxon>
        <taxon>Leptospiraceae</taxon>
        <taxon>Leptospira</taxon>
    </lineage>
</organism>
<name>A0ABN6K8V7_9LEPT</name>
<dbReference type="EMBL" id="AP025028">
    <property type="protein sequence ID" value="BDA77201.1"/>
    <property type="molecule type" value="Genomic_DNA"/>
</dbReference>
<dbReference type="SUPFAM" id="SSF56935">
    <property type="entry name" value="Porins"/>
    <property type="match status" value="1"/>
</dbReference>
<sequence length="424" mass="48328">MAAEMPKSQDKYLIFLLFLLLYLPVSKIHSQTDSPSPLPTKTDPKKTIVAKEEKLNSEKPAKVRMAFGKGLDFESPDEDASLNLRLRFQGRYTQGNSTNPDSDPTELQLRRARIALRGYVMNKDWQYYMQLGFSDQDMEKDRPVPLRDAVLTYAKYRDFNISGGQMKVPFNRERVISDGIQEFVDRTISNGELNLDRDVGAQVFSNNFLGLNHFGYNVGVFGGDGRNKTSGSPGVLSIAKLTYYPLGCYTDTGEPDLDYSTTPKLSFSVFGAKNVNSNRTLSTFGDTYDFARFTYNHSGAEFVLKWQGFSLSGEYLVRDADAPYREKEIGSQLKREYSRSARGEMIQFGYLLTQKLGVAFRFSEYYPIAKTDPTLTYSRERGIAFSYYIQDHNLKIQADYSHQDGEVSQNYGSEQFRVQMQIYL</sequence>